<dbReference type="KEGG" id="mhk:DFR87_05580"/>
<gene>
    <name evidence="1" type="ORF">DFR87_05580</name>
</gene>
<evidence type="ECO:0000313" key="1">
    <source>
        <dbReference type="EMBL" id="AWR99260.1"/>
    </source>
</evidence>
<dbReference type="AlphaFoldDB" id="A0A2U9IT82"/>
<dbReference type="Proteomes" id="UP000247586">
    <property type="component" value="Chromosome"/>
</dbReference>
<reference evidence="1" key="1">
    <citation type="submission" date="2018-05" db="EMBL/GenBank/DDBJ databases">
        <title>Complete Genome Sequences of Extremely Thermoacidophilic, Metal-Mobilizing Type-Strain Members of the Archaeal Family Sulfolobaceae: Acidianus brierleyi DSM-1651T, Acidianus sulfidivorans DSM-18786T, Metallosphaera hakonensis DSM-7519T, and Metallosphaera prunae DSM-10039T.</title>
        <authorList>
            <person name="Counts J.A."/>
            <person name="Kelly R.M."/>
        </authorList>
    </citation>
    <scope>NUCLEOTIDE SEQUENCE [LARGE SCALE GENOMIC DNA]</scope>
    <source>
        <strain evidence="1">HO1-1</strain>
    </source>
</reference>
<protein>
    <submittedName>
        <fullName evidence="1">Uncharacterized protein</fullName>
    </submittedName>
</protein>
<accession>A0A2U9IT82</accession>
<dbReference type="GeneID" id="36834792"/>
<organism evidence="1 2">
    <name type="scientific">Metallosphaera hakonensis JCM 8857 = DSM 7519</name>
    <dbReference type="NCBI Taxonomy" id="1293036"/>
    <lineage>
        <taxon>Archaea</taxon>
        <taxon>Thermoproteota</taxon>
        <taxon>Thermoprotei</taxon>
        <taxon>Sulfolobales</taxon>
        <taxon>Sulfolobaceae</taxon>
        <taxon>Metallosphaera</taxon>
    </lineage>
</organism>
<keyword evidence="2" id="KW-1185">Reference proteome</keyword>
<sequence length="124" mass="14229">MQISRDFLDKVDEGSCIPYRNNEVVCVSQDLPLIDSAPIELEIDREGNNVLLRNIILDKEDDPLYVEYFIDAMFLNSISKSKSIIILFVDRSGEVLKKLVIYLTEDDIQLIRSEMRVGDKGFTV</sequence>
<dbReference type="STRING" id="1293036.GCA_001315825_01028"/>
<evidence type="ECO:0000313" key="2">
    <source>
        <dbReference type="Proteomes" id="UP000247586"/>
    </source>
</evidence>
<dbReference type="RefSeq" id="WP_054836415.1">
    <property type="nucleotide sequence ID" value="NZ_BBBA01000004.1"/>
</dbReference>
<dbReference type="OrthoDB" id="34537at2157"/>
<proteinExistence type="predicted"/>
<dbReference type="EMBL" id="CP029287">
    <property type="protein sequence ID" value="AWR99260.1"/>
    <property type="molecule type" value="Genomic_DNA"/>
</dbReference>
<name>A0A2U9IT82_9CREN</name>